<sequence length="312" mass="35731">MLSRSRWLDGPGFWWDDWLVMGLWVLSIEMAVCLVYLRDSWAGRDAIGIVTPHDIEEMLMWVYISVPFYIIGTYGSKVVWVALYMRMWDFNTPFRKMCWATVFVLVAATIAFTVGAIVVYWPFHYYLDDSAIVRQFHIGINLLPVVYSVAAINITMDFWVLLLPVPKLMSLTGVTRQRKARICVVFLLGFVVTATSVVRLRYIVPLHNTTNVTWDFAHFGTWSEIEVHLSMISCNLPALAGLFNRLRTRRRAVRNVQESDSTGYSGSSNRTPPKTPKLNTWSEGSASTSEQRQSEEQYEQIIMRPAQARAPG</sequence>
<name>A0A9Q9AHB0_9PEZI</name>
<evidence type="ECO:0000259" key="8">
    <source>
        <dbReference type="Pfam" id="PF20684"/>
    </source>
</evidence>
<organism evidence="9 10">
    <name type="scientific">Septoria linicola</name>
    <dbReference type="NCBI Taxonomy" id="215465"/>
    <lineage>
        <taxon>Eukaryota</taxon>
        <taxon>Fungi</taxon>
        <taxon>Dikarya</taxon>
        <taxon>Ascomycota</taxon>
        <taxon>Pezizomycotina</taxon>
        <taxon>Dothideomycetes</taxon>
        <taxon>Dothideomycetidae</taxon>
        <taxon>Mycosphaerellales</taxon>
        <taxon>Mycosphaerellaceae</taxon>
        <taxon>Septoria</taxon>
    </lineage>
</organism>
<keyword evidence="4 7" id="KW-0472">Membrane</keyword>
<evidence type="ECO:0000313" key="10">
    <source>
        <dbReference type="Proteomes" id="UP001056384"/>
    </source>
</evidence>
<dbReference type="PANTHER" id="PTHR33048:SF143">
    <property type="entry name" value="EXTRACELLULAR MEMBRANE PROTEIN CFEM DOMAIN-CONTAINING PROTEIN-RELATED"/>
    <property type="match status" value="1"/>
</dbReference>
<keyword evidence="10" id="KW-1185">Reference proteome</keyword>
<dbReference type="GO" id="GO:0016020">
    <property type="term" value="C:membrane"/>
    <property type="evidence" value="ECO:0007669"/>
    <property type="project" value="UniProtKB-SubCell"/>
</dbReference>
<evidence type="ECO:0000256" key="5">
    <source>
        <dbReference type="ARBA" id="ARBA00038359"/>
    </source>
</evidence>
<evidence type="ECO:0000256" key="6">
    <source>
        <dbReference type="SAM" id="MobiDB-lite"/>
    </source>
</evidence>
<dbReference type="InterPro" id="IPR052337">
    <property type="entry name" value="SAT4-like"/>
</dbReference>
<evidence type="ECO:0000256" key="3">
    <source>
        <dbReference type="ARBA" id="ARBA00022989"/>
    </source>
</evidence>
<feature type="transmembrane region" description="Helical" evidence="7">
    <location>
        <begin position="141"/>
        <end position="162"/>
    </location>
</feature>
<dbReference type="EMBL" id="CP099418">
    <property type="protein sequence ID" value="USW46868.1"/>
    <property type="molecule type" value="Genomic_DNA"/>
</dbReference>
<feature type="region of interest" description="Disordered" evidence="6">
    <location>
        <begin position="254"/>
        <end position="312"/>
    </location>
</feature>
<feature type="domain" description="Rhodopsin" evidence="8">
    <location>
        <begin position="5"/>
        <end position="244"/>
    </location>
</feature>
<gene>
    <name evidence="9" type="ORF">Slin15195_G001870</name>
</gene>
<feature type="transmembrane region" description="Helical" evidence="7">
    <location>
        <begin position="58"/>
        <end position="85"/>
    </location>
</feature>
<feature type="transmembrane region" description="Helical" evidence="7">
    <location>
        <begin position="225"/>
        <end position="244"/>
    </location>
</feature>
<evidence type="ECO:0000313" key="9">
    <source>
        <dbReference type="EMBL" id="USW46868.1"/>
    </source>
</evidence>
<comment type="similarity">
    <text evidence="5">Belongs to the SAT4 family.</text>
</comment>
<dbReference type="Proteomes" id="UP001056384">
    <property type="component" value="Chromosome 1"/>
</dbReference>
<comment type="subcellular location">
    <subcellularLocation>
        <location evidence="1">Membrane</location>
        <topology evidence="1">Multi-pass membrane protein</topology>
    </subcellularLocation>
</comment>
<protein>
    <recommendedName>
        <fullName evidence="8">Rhodopsin domain-containing protein</fullName>
    </recommendedName>
</protein>
<proteinExistence type="inferred from homology"/>
<feature type="transmembrane region" description="Helical" evidence="7">
    <location>
        <begin position="12"/>
        <end position="38"/>
    </location>
</feature>
<evidence type="ECO:0000256" key="7">
    <source>
        <dbReference type="SAM" id="Phobius"/>
    </source>
</evidence>
<keyword evidence="3 7" id="KW-1133">Transmembrane helix</keyword>
<keyword evidence="2 7" id="KW-0812">Transmembrane</keyword>
<dbReference type="InterPro" id="IPR049326">
    <property type="entry name" value="Rhodopsin_dom_fungi"/>
</dbReference>
<dbReference type="AlphaFoldDB" id="A0A9Q9AHB0"/>
<feature type="transmembrane region" description="Helical" evidence="7">
    <location>
        <begin position="182"/>
        <end position="205"/>
    </location>
</feature>
<evidence type="ECO:0000256" key="4">
    <source>
        <dbReference type="ARBA" id="ARBA00023136"/>
    </source>
</evidence>
<evidence type="ECO:0000256" key="2">
    <source>
        <dbReference type="ARBA" id="ARBA00022692"/>
    </source>
</evidence>
<accession>A0A9Q9AHB0</accession>
<evidence type="ECO:0000256" key="1">
    <source>
        <dbReference type="ARBA" id="ARBA00004141"/>
    </source>
</evidence>
<dbReference type="PANTHER" id="PTHR33048">
    <property type="entry name" value="PTH11-LIKE INTEGRAL MEMBRANE PROTEIN (AFU_ORTHOLOGUE AFUA_5G11245)"/>
    <property type="match status" value="1"/>
</dbReference>
<dbReference type="OrthoDB" id="5342292at2759"/>
<feature type="compositionally biased region" description="Polar residues" evidence="6">
    <location>
        <begin position="256"/>
        <end position="284"/>
    </location>
</feature>
<reference evidence="9" key="1">
    <citation type="submission" date="2022-06" db="EMBL/GenBank/DDBJ databases">
        <title>Complete genome sequences of two strains of the flax pathogen Septoria linicola.</title>
        <authorList>
            <person name="Lapalu N."/>
            <person name="Simon A."/>
            <person name="Demenou B."/>
            <person name="Paumier D."/>
            <person name="Guillot M.-P."/>
            <person name="Gout L."/>
            <person name="Valade R."/>
        </authorList>
    </citation>
    <scope>NUCLEOTIDE SEQUENCE</scope>
    <source>
        <strain evidence="9">SE15195</strain>
    </source>
</reference>
<dbReference type="Pfam" id="PF20684">
    <property type="entry name" value="Fung_rhodopsin"/>
    <property type="match status" value="1"/>
</dbReference>
<feature type="transmembrane region" description="Helical" evidence="7">
    <location>
        <begin position="97"/>
        <end position="121"/>
    </location>
</feature>